<dbReference type="PANTHER" id="PTHR14388">
    <property type="entry name" value="T CELL-SPECIFIC ADAPTER PROTEIN TSAD"/>
    <property type="match status" value="1"/>
</dbReference>
<keyword evidence="1" id="KW-0727">SH2 domain</keyword>
<comment type="caution">
    <text evidence="3">The sequence shown here is derived from an EMBL/GenBank/DDBJ whole genome shotgun (WGS) entry which is preliminary data.</text>
</comment>
<feature type="compositionally biased region" description="Basic and acidic residues" evidence="2">
    <location>
        <begin position="36"/>
        <end position="53"/>
    </location>
</feature>
<feature type="compositionally biased region" description="Low complexity" evidence="2">
    <location>
        <begin position="183"/>
        <end position="194"/>
    </location>
</feature>
<dbReference type="Proteomes" id="UP000823561">
    <property type="component" value="Chromosome 14"/>
</dbReference>
<dbReference type="AlphaFoldDB" id="A0AAV6G9G1"/>
<feature type="compositionally biased region" description="Basic and acidic residues" evidence="2">
    <location>
        <begin position="222"/>
        <end position="246"/>
    </location>
</feature>
<keyword evidence="4" id="KW-1185">Reference proteome</keyword>
<evidence type="ECO:0000256" key="2">
    <source>
        <dbReference type="SAM" id="MobiDB-lite"/>
    </source>
</evidence>
<organism evidence="3 4">
    <name type="scientific">Alosa alosa</name>
    <name type="common">allis shad</name>
    <dbReference type="NCBI Taxonomy" id="278164"/>
    <lineage>
        <taxon>Eukaryota</taxon>
        <taxon>Metazoa</taxon>
        <taxon>Chordata</taxon>
        <taxon>Craniata</taxon>
        <taxon>Vertebrata</taxon>
        <taxon>Euteleostomi</taxon>
        <taxon>Actinopterygii</taxon>
        <taxon>Neopterygii</taxon>
        <taxon>Teleostei</taxon>
        <taxon>Clupei</taxon>
        <taxon>Clupeiformes</taxon>
        <taxon>Clupeoidei</taxon>
        <taxon>Clupeidae</taxon>
        <taxon>Alosa</taxon>
    </lineage>
</organism>
<sequence>MLQQILKDMYVDPDVLEALGDEQKKTLFLKMREEQVRRWTEREEKEAKEDRKENRAKKGNRKSVTWLLGRDGDVHVRVIGDTDTERSPKHLLAELRQNGSIRMKHNSEPLKNNQVDQNDIQLDLKKPEKLCESGSTAPVPEDPRQASGSPSLANCMQDSKDDSDDSGTVEDDLKDPSEEEENSGSASDDLSDSGVFFKSHCRDPGLSIITRKPHPQDTQPSVKERLSVKEKPLPQESQGGDKDVSKDTPSSSLHGNRVAQLRRNFGVAGSNSVPTGVKPPVPTKPAHLQRQSVTMSR</sequence>
<accession>A0AAV6G9G1</accession>
<feature type="compositionally biased region" description="Polar residues" evidence="2">
    <location>
        <begin position="146"/>
        <end position="157"/>
    </location>
</feature>
<dbReference type="PANTHER" id="PTHR14388:SF5">
    <property type="entry name" value="SH2 DOMAIN-CONTAINING PROTEIN 4A"/>
    <property type="match status" value="1"/>
</dbReference>
<feature type="region of interest" description="Disordered" evidence="2">
    <location>
        <begin position="98"/>
        <end position="117"/>
    </location>
</feature>
<proteinExistence type="predicted"/>
<reference evidence="3" key="1">
    <citation type="submission" date="2020-10" db="EMBL/GenBank/DDBJ databases">
        <title>Chromosome-scale genome assembly of the Allis shad, Alosa alosa.</title>
        <authorList>
            <person name="Margot Z."/>
            <person name="Christophe K."/>
            <person name="Cabau C."/>
            <person name="Louis A."/>
            <person name="Berthelot C."/>
            <person name="Parey E."/>
            <person name="Roest Crollius H."/>
            <person name="Montfort J."/>
            <person name="Robinson-Rechavi M."/>
            <person name="Bucao C."/>
            <person name="Bouchez O."/>
            <person name="Gislard M."/>
            <person name="Lluch J."/>
            <person name="Milhes M."/>
            <person name="Lampietro C."/>
            <person name="Lopez Roques C."/>
            <person name="Donnadieu C."/>
            <person name="Braasch I."/>
            <person name="Desvignes T."/>
            <person name="Postlethwait J."/>
            <person name="Bobe J."/>
            <person name="Guiguen Y."/>
        </authorList>
    </citation>
    <scope>NUCLEOTIDE SEQUENCE</scope>
    <source>
        <strain evidence="3">M-15738</strain>
        <tissue evidence="3">Blood</tissue>
    </source>
</reference>
<feature type="region of interest" description="Disordered" evidence="2">
    <location>
        <begin position="131"/>
        <end position="297"/>
    </location>
</feature>
<name>A0AAV6G9G1_9TELE</name>
<protein>
    <recommendedName>
        <fullName evidence="5">SH2 domain containing 4B</fullName>
    </recommendedName>
</protein>
<evidence type="ECO:0000313" key="4">
    <source>
        <dbReference type="Proteomes" id="UP000823561"/>
    </source>
</evidence>
<gene>
    <name evidence="3" type="ORF">AALO_G00193300</name>
</gene>
<feature type="compositionally biased region" description="Acidic residues" evidence="2">
    <location>
        <begin position="161"/>
        <end position="182"/>
    </location>
</feature>
<feature type="region of interest" description="Disordered" evidence="2">
    <location>
        <begin position="36"/>
        <end position="63"/>
    </location>
</feature>
<evidence type="ECO:0000313" key="3">
    <source>
        <dbReference type="EMBL" id="KAG5270496.1"/>
    </source>
</evidence>
<evidence type="ECO:0000256" key="1">
    <source>
        <dbReference type="ARBA" id="ARBA00022999"/>
    </source>
</evidence>
<evidence type="ECO:0008006" key="5">
    <source>
        <dbReference type="Google" id="ProtNLM"/>
    </source>
</evidence>
<dbReference type="EMBL" id="JADWDJ010000014">
    <property type="protein sequence ID" value="KAG5270496.1"/>
    <property type="molecule type" value="Genomic_DNA"/>
</dbReference>
<dbReference type="GO" id="GO:0005737">
    <property type="term" value="C:cytoplasm"/>
    <property type="evidence" value="ECO:0007669"/>
    <property type="project" value="TreeGrafter"/>
</dbReference>